<dbReference type="Proteomes" id="UP001595923">
    <property type="component" value="Unassembled WGS sequence"/>
</dbReference>
<protein>
    <submittedName>
        <fullName evidence="1">Uncharacterized protein</fullName>
    </submittedName>
</protein>
<dbReference type="EMBL" id="JBHSFQ010000015">
    <property type="protein sequence ID" value="MFC4563381.1"/>
    <property type="molecule type" value="Genomic_DNA"/>
</dbReference>
<name>A0ABV9DX66_9ACTN</name>
<dbReference type="RefSeq" id="WP_378575588.1">
    <property type="nucleotide sequence ID" value="NZ_JBHSFQ010000015.1"/>
</dbReference>
<keyword evidence="2" id="KW-1185">Reference proteome</keyword>
<reference evidence="2" key="1">
    <citation type="journal article" date="2019" name="Int. J. Syst. Evol. Microbiol.">
        <title>The Global Catalogue of Microorganisms (GCM) 10K type strain sequencing project: providing services to taxonomists for standard genome sequencing and annotation.</title>
        <authorList>
            <consortium name="The Broad Institute Genomics Platform"/>
            <consortium name="The Broad Institute Genome Sequencing Center for Infectious Disease"/>
            <person name="Wu L."/>
            <person name="Ma J."/>
        </authorList>
    </citation>
    <scope>NUCLEOTIDE SEQUENCE [LARGE SCALE GENOMIC DNA]</scope>
    <source>
        <strain evidence="2">XZYJ18</strain>
    </source>
</reference>
<sequence length="76" mass="8199">MDLDATAADTAPTYDDIEQAVAPYLPLDAARTPFAVWMELEWGDYAEEAPGTTVGEVLSAGLRDWRGSGTPRELPS</sequence>
<proteinExistence type="predicted"/>
<comment type="caution">
    <text evidence="1">The sequence shown here is derived from an EMBL/GenBank/DDBJ whole genome shotgun (WGS) entry which is preliminary data.</text>
</comment>
<evidence type="ECO:0000313" key="1">
    <source>
        <dbReference type="EMBL" id="MFC4563381.1"/>
    </source>
</evidence>
<organism evidence="1 2">
    <name type="scientific">Nocardiopsis mangrovi</name>
    <dbReference type="NCBI Taxonomy" id="1179818"/>
    <lineage>
        <taxon>Bacteria</taxon>
        <taxon>Bacillati</taxon>
        <taxon>Actinomycetota</taxon>
        <taxon>Actinomycetes</taxon>
        <taxon>Streptosporangiales</taxon>
        <taxon>Nocardiopsidaceae</taxon>
        <taxon>Nocardiopsis</taxon>
    </lineage>
</organism>
<evidence type="ECO:0000313" key="2">
    <source>
        <dbReference type="Proteomes" id="UP001595923"/>
    </source>
</evidence>
<accession>A0ABV9DX66</accession>
<gene>
    <name evidence="1" type="ORF">ACFO4E_16070</name>
</gene>